<dbReference type="Pfam" id="PF25967">
    <property type="entry name" value="RND-MFP_C"/>
    <property type="match status" value="1"/>
</dbReference>
<evidence type="ECO:0000313" key="5">
    <source>
        <dbReference type="Proteomes" id="UP000225740"/>
    </source>
</evidence>
<dbReference type="PROSITE" id="PS51257">
    <property type="entry name" value="PROKAR_LIPOPROTEIN"/>
    <property type="match status" value="1"/>
</dbReference>
<evidence type="ECO:0000313" key="4">
    <source>
        <dbReference type="EMBL" id="PHQ34894.1"/>
    </source>
</evidence>
<dbReference type="NCBIfam" id="TIGR01730">
    <property type="entry name" value="RND_mfp"/>
    <property type="match status" value="1"/>
</dbReference>
<accession>A0A2G1W777</accession>
<comment type="caution">
    <text evidence="4">The sequence shown here is derived from an EMBL/GenBank/DDBJ whole genome shotgun (WGS) entry which is preliminary data.</text>
</comment>
<dbReference type="PANTHER" id="PTHR30469">
    <property type="entry name" value="MULTIDRUG RESISTANCE PROTEIN MDTA"/>
    <property type="match status" value="1"/>
</dbReference>
<reference evidence="4 5" key="1">
    <citation type="submission" date="2017-06" db="EMBL/GenBank/DDBJ databases">
        <title>Description of Rhodopirellula bahusiensis sp. nov.</title>
        <authorList>
            <person name="Kizina J."/>
            <person name="Harder J."/>
        </authorList>
    </citation>
    <scope>NUCLEOTIDE SEQUENCE [LARGE SCALE GENOMIC DNA]</scope>
    <source>
        <strain evidence="4 5">SWK21</strain>
    </source>
</reference>
<comment type="similarity">
    <text evidence="1">Belongs to the membrane fusion protein (MFP) (TC 8.A.1) family.</text>
</comment>
<dbReference type="Proteomes" id="UP000225740">
    <property type="component" value="Unassembled WGS sequence"/>
</dbReference>
<keyword evidence="5" id="KW-1185">Reference proteome</keyword>
<dbReference type="Gene3D" id="2.40.420.20">
    <property type="match status" value="1"/>
</dbReference>
<dbReference type="GO" id="GO:1990281">
    <property type="term" value="C:efflux pump complex"/>
    <property type="evidence" value="ECO:0007669"/>
    <property type="project" value="TreeGrafter"/>
</dbReference>
<dbReference type="Gene3D" id="2.40.30.170">
    <property type="match status" value="1"/>
</dbReference>
<dbReference type="EMBL" id="NIZW01000009">
    <property type="protein sequence ID" value="PHQ34894.1"/>
    <property type="molecule type" value="Genomic_DNA"/>
</dbReference>
<dbReference type="SUPFAM" id="SSF111369">
    <property type="entry name" value="HlyD-like secretion proteins"/>
    <property type="match status" value="1"/>
</dbReference>
<protein>
    <recommendedName>
        <fullName evidence="3">Multidrug resistance protein MdtA-like C-terminal permuted SH3 domain-containing protein</fullName>
    </recommendedName>
</protein>
<keyword evidence="2" id="KW-0175">Coiled coil</keyword>
<feature type="domain" description="Multidrug resistance protein MdtA-like C-terminal permuted SH3" evidence="3">
    <location>
        <begin position="359"/>
        <end position="417"/>
    </location>
</feature>
<proteinExistence type="inferred from homology"/>
<evidence type="ECO:0000256" key="2">
    <source>
        <dbReference type="SAM" id="Coils"/>
    </source>
</evidence>
<feature type="coiled-coil region" evidence="2">
    <location>
        <begin position="113"/>
        <end position="213"/>
    </location>
</feature>
<dbReference type="AlphaFoldDB" id="A0A2G1W777"/>
<dbReference type="GO" id="GO:0015562">
    <property type="term" value="F:efflux transmembrane transporter activity"/>
    <property type="evidence" value="ECO:0007669"/>
    <property type="project" value="TreeGrafter"/>
</dbReference>
<evidence type="ECO:0000259" key="3">
    <source>
        <dbReference type="Pfam" id="PF25967"/>
    </source>
</evidence>
<dbReference type="Gene3D" id="1.10.287.470">
    <property type="entry name" value="Helix hairpin bin"/>
    <property type="match status" value="1"/>
</dbReference>
<dbReference type="InterPro" id="IPR058627">
    <property type="entry name" value="MdtA-like_C"/>
</dbReference>
<dbReference type="Gene3D" id="2.40.50.100">
    <property type="match status" value="1"/>
</dbReference>
<dbReference type="InterPro" id="IPR006143">
    <property type="entry name" value="RND_pump_MFP"/>
</dbReference>
<evidence type="ECO:0000256" key="1">
    <source>
        <dbReference type="ARBA" id="ARBA00009477"/>
    </source>
</evidence>
<organism evidence="4 5">
    <name type="scientific">Rhodopirellula bahusiensis</name>
    <dbReference type="NCBI Taxonomy" id="2014065"/>
    <lineage>
        <taxon>Bacteria</taxon>
        <taxon>Pseudomonadati</taxon>
        <taxon>Planctomycetota</taxon>
        <taxon>Planctomycetia</taxon>
        <taxon>Pirellulales</taxon>
        <taxon>Pirellulaceae</taxon>
        <taxon>Rhodopirellula</taxon>
    </lineage>
</organism>
<dbReference type="PANTHER" id="PTHR30469:SF15">
    <property type="entry name" value="HLYD FAMILY OF SECRETION PROTEINS"/>
    <property type="match status" value="1"/>
</dbReference>
<name>A0A2G1W777_9BACT</name>
<gene>
    <name evidence="4" type="ORF">CEE69_13610</name>
</gene>
<sequence>MKRMLRWTLPILALVAIGGCGFWFAQADRETPQTANPTDKTTSRLSVKLAPALRSPIQAWVFAEGTARAVQREYLTFEATGRVTFVGPEKPGVPVKQGEVLATLDKRTFTAEVDAALATIEDAKTQVEAALADAEQAKTSSSLQQRQYERAQQLYKQNASSKQELEEAKAAMENAQSAVQAAASRAKALTSNIAVAEAKLKQAKIELENSEIKSPIDGFVAYVNVEEGFYFTQNLVKTSSEAEALTTIPFVIIDPSQFEIIVDVPSFDAQRIEVGQKVIVLPGGTADQTILNTLEGGSITSPAPDAAWQATAEVYSVNPAINPGGRSVQVKIRTTGEVEKLRDGMFVTCWIATEESNEAIVAPLDSFLYEENRPYVFVYQPEDQTVQRRSVGFGIRGLSRYEIASGVDAGDQLVTDGRYKLVDGTPVQAIE</sequence>